<dbReference type="OrthoDB" id="10253408at2759"/>
<keyword evidence="5" id="KW-0865">Zymogen</keyword>
<evidence type="ECO:0000313" key="11">
    <source>
        <dbReference type="Proteomes" id="UP000410492"/>
    </source>
</evidence>
<gene>
    <name evidence="10" type="ORF">CALMAC_LOCUS8822</name>
</gene>
<dbReference type="InterPro" id="IPR000668">
    <property type="entry name" value="Peptidase_C1A_C"/>
</dbReference>
<dbReference type="Gene3D" id="3.90.70.10">
    <property type="entry name" value="Cysteine proteinases"/>
    <property type="match status" value="2"/>
</dbReference>
<dbReference type="PROSITE" id="PS00639">
    <property type="entry name" value="THIOL_PROTEASE_HIS"/>
    <property type="match status" value="1"/>
</dbReference>
<dbReference type="PROSITE" id="PS00640">
    <property type="entry name" value="THIOL_PROTEASE_ASN"/>
    <property type="match status" value="1"/>
</dbReference>
<dbReference type="GO" id="GO:0006508">
    <property type="term" value="P:proteolysis"/>
    <property type="evidence" value="ECO:0007669"/>
    <property type="project" value="UniProtKB-KW"/>
</dbReference>
<organism evidence="10 11">
    <name type="scientific">Callosobruchus maculatus</name>
    <name type="common">Southern cowpea weevil</name>
    <name type="synonym">Pulse bruchid</name>
    <dbReference type="NCBI Taxonomy" id="64391"/>
    <lineage>
        <taxon>Eukaryota</taxon>
        <taxon>Metazoa</taxon>
        <taxon>Ecdysozoa</taxon>
        <taxon>Arthropoda</taxon>
        <taxon>Hexapoda</taxon>
        <taxon>Insecta</taxon>
        <taxon>Pterygota</taxon>
        <taxon>Neoptera</taxon>
        <taxon>Endopterygota</taxon>
        <taxon>Coleoptera</taxon>
        <taxon>Polyphaga</taxon>
        <taxon>Cucujiformia</taxon>
        <taxon>Chrysomeloidea</taxon>
        <taxon>Chrysomelidae</taxon>
        <taxon>Bruchinae</taxon>
        <taxon>Bruchini</taxon>
        <taxon>Callosobruchus</taxon>
    </lineage>
</organism>
<evidence type="ECO:0000313" key="10">
    <source>
        <dbReference type="EMBL" id="VEN46852.1"/>
    </source>
</evidence>
<feature type="domain" description="Cathepsin propeptide inhibitor" evidence="9">
    <location>
        <begin position="232"/>
        <end position="287"/>
    </location>
</feature>
<feature type="signal peptide" evidence="7">
    <location>
        <begin position="1"/>
        <end position="15"/>
    </location>
</feature>
<reference evidence="10 11" key="1">
    <citation type="submission" date="2019-01" db="EMBL/GenBank/DDBJ databases">
        <authorList>
            <person name="Sayadi A."/>
        </authorList>
    </citation>
    <scope>NUCLEOTIDE SEQUENCE [LARGE SCALE GENOMIC DNA]</scope>
</reference>
<keyword evidence="2" id="KW-0645">Protease</keyword>
<keyword evidence="4" id="KW-0788">Thiol protease</keyword>
<evidence type="ECO:0000256" key="6">
    <source>
        <dbReference type="ARBA" id="ARBA00023157"/>
    </source>
</evidence>
<evidence type="ECO:0000256" key="5">
    <source>
        <dbReference type="ARBA" id="ARBA00023145"/>
    </source>
</evidence>
<evidence type="ECO:0000256" key="1">
    <source>
        <dbReference type="ARBA" id="ARBA00008455"/>
    </source>
</evidence>
<feature type="domain" description="Cathepsin propeptide inhibitor" evidence="9">
    <location>
        <begin position="22"/>
        <end position="82"/>
    </location>
</feature>
<protein>
    <recommendedName>
        <fullName evidence="12">Cathepsin L</fullName>
    </recommendedName>
</protein>
<keyword evidence="6" id="KW-1015">Disulfide bond</keyword>
<dbReference type="EMBL" id="CAACVG010007752">
    <property type="protein sequence ID" value="VEN46852.1"/>
    <property type="molecule type" value="Genomic_DNA"/>
</dbReference>
<dbReference type="FunFam" id="3.90.70.10:FF:000006">
    <property type="entry name" value="Cathepsin S"/>
    <property type="match status" value="1"/>
</dbReference>
<dbReference type="InterPro" id="IPR039417">
    <property type="entry name" value="Peptidase_C1A_papain-like"/>
</dbReference>
<comment type="similarity">
    <text evidence="1">Belongs to the peptidase C1 family.</text>
</comment>
<sequence length="524" mass="58867">MKQVMFLMFIVGVTALTDTEEWAKFKSRHGKTYRSTLEDRKRFNIFKQNLQKIQDHNAKYEKGEVSYAMKVTTFSDMTLEEFKDFLSKSFGNISKITDGSHLTSKSYLDYADDDEDEDTSDLPTAVDWKHKGAVTKVKNQGLCGSCWAFSAVGALEAQLYQKNGTLEDLSAQDLVDCADASYGNMGCAGGLMSNAFDYVKDKGILGENEYPYKGISDICRQKKEGFKIQSYIQHGKTYRSLLEEKMRFEIFKSNCRTIEEHNKRYHNGEETFEMKINQFGDMTQEEFQQMLTLQKDQMPLRSGDMMSLDDVQDLPKTVDWREKGAVTKVQDQGMCGSCWAFSAVGSIEGQVFLKKGKLEILSAQNLVDCAGKEYGNEGCNGGLMDFAFNYTKEHGILTEKEYPYRGRNGKCQKQGGVKISGYTDIPTGDEKALAKAVATVGPISIAIDASHLQFYFGGVVSKWSGCKNTQEKLNHGVLLVGYGDGFWIVKNSWAGWWGEHGYFRLKKDDGNTCGVATYASYPTL</sequence>
<evidence type="ECO:0000259" key="8">
    <source>
        <dbReference type="SMART" id="SM00645"/>
    </source>
</evidence>
<proteinExistence type="inferred from homology"/>
<evidence type="ECO:0000256" key="3">
    <source>
        <dbReference type="ARBA" id="ARBA00022801"/>
    </source>
</evidence>
<dbReference type="SMART" id="SM00645">
    <property type="entry name" value="Pept_C1"/>
    <property type="match status" value="2"/>
</dbReference>
<dbReference type="PRINTS" id="PR00705">
    <property type="entry name" value="PAPAIN"/>
</dbReference>
<dbReference type="PROSITE" id="PS00139">
    <property type="entry name" value="THIOL_PROTEASE_CYS"/>
    <property type="match status" value="2"/>
</dbReference>
<evidence type="ECO:0000256" key="2">
    <source>
        <dbReference type="ARBA" id="ARBA00022670"/>
    </source>
</evidence>
<feature type="chain" id="PRO_5024898404" description="Cathepsin L" evidence="7">
    <location>
        <begin position="16"/>
        <end position="524"/>
    </location>
</feature>
<dbReference type="PANTHER" id="PTHR12411">
    <property type="entry name" value="CYSTEINE PROTEASE FAMILY C1-RELATED"/>
    <property type="match status" value="1"/>
</dbReference>
<dbReference type="InterPro" id="IPR025661">
    <property type="entry name" value="Pept_asp_AS"/>
</dbReference>
<dbReference type="InterPro" id="IPR013201">
    <property type="entry name" value="Prot_inhib_I29"/>
</dbReference>
<keyword evidence="11" id="KW-1185">Reference proteome</keyword>
<evidence type="ECO:0008006" key="12">
    <source>
        <dbReference type="Google" id="ProtNLM"/>
    </source>
</evidence>
<dbReference type="Pfam" id="PF08246">
    <property type="entry name" value="Inhibitor_I29"/>
    <property type="match status" value="1"/>
</dbReference>
<dbReference type="InterPro" id="IPR013128">
    <property type="entry name" value="Peptidase_C1A"/>
</dbReference>
<dbReference type="SMART" id="SM00848">
    <property type="entry name" value="Inhibitor_I29"/>
    <property type="match status" value="2"/>
</dbReference>
<dbReference type="InterPro" id="IPR025660">
    <property type="entry name" value="Pept_his_AS"/>
</dbReference>
<evidence type="ECO:0000259" key="9">
    <source>
        <dbReference type="SMART" id="SM00848"/>
    </source>
</evidence>
<accession>A0A653CG28</accession>
<dbReference type="CDD" id="cd02619">
    <property type="entry name" value="Peptidase_C1"/>
    <property type="match status" value="1"/>
</dbReference>
<dbReference type="AlphaFoldDB" id="A0A653CG28"/>
<dbReference type="CDD" id="cd02248">
    <property type="entry name" value="Peptidase_C1A"/>
    <property type="match status" value="1"/>
</dbReference>
<evidence type="ECO:0000256" key="7">
    <source>
        <dbReference type="SAM" id="SignalP"/>
    </source>
</evidence>
<evidence type="ECO:0000256" key="4">
    <source>
        <dbReference type="ARBA" id="ARBA00022807"/>
    </source>
</evidence>
<keyword evidence="7" id="KW-0732">Signal</keyword>
<dbReference type="Pfam" id="PF00112">
    <property type="entry name" value="Peptidase_C1"/>
    <property type="match status" value="2"/>
</dbReference>
<name>A0A653CG28_CALMS</name>
<dbReference type="GO" id="GO:0008234">
    <property type="term" value="F:cysteine-type peptidase activity"/>
    <property type="evidence" value="ECO:0007669"/>
    <property type="project" value="UniProtKB-KW"/>
</dbReference>
<dbReference type="Proteomes" id="UP000410492">
    <property type="component" value="Unassembled WGS sequence"/>
</dbReference>
<feature type="domain" description="Peptidase C1A papain C-terminal" evidence="8">
    <location>
        <begin position="314"/>
        <end position="523"/>
    </location>
</feature>
<dbReference type="InterPro" id="IPR038765">
    <property type="entry name" value="Papain-like_cys_pep_sf"/>
</dbReference>
<keyword evidence="3" id="KW-0378">Hydrolase</keyword>
<dbReference type="InterPro" id="IPR000169">
    <property type="entry name" value="Pept_cys_AS"/>
</dbReference>
<dbReference type="SUPFAM" id="SSF54001">
    <property type="entry name" value="Cysteine proteinases"/>
    <property type="match status" value="2"/>
</dbReference>
<feature type="domain" description="Peptidase C1A papain C-terminal" evidence="8">
    <location>
        <begin position="122"/>
        <end position="289"/>
    </location>
</feature>